<keyword evidence="2" id="KW-1185">Reference proteome</keyword>
<feature type="chain" id="PRO_5042071778" evidence="1">
    <location>
        <begin position="21"/>
        <end position="212"/>
    </location>
</feature>
<evidence type="ECO:0000256" key="1">
    <source>
        <dbReference type="SAM" id="SignalP"/>
    </source>
</evidence>
<keyword evidence="1" id="KW-0732">Signal</keyword>
<dbReference type="SUPFAM" id="SSF82895">
    <property type="entry name" value="TSP-1 type 1 repeat"/>
    <property type="match status" value="1"/>
</dbReference>
<name>A0AAF3J701_9BILA</name>
<dbReference type="InterPro" id="IPR036383">
    <property type="entry name" value="TSP1_rpt_sf"/>
</dbReference>
<evidence type="ECO:0000313" key="2">
    <source>
        <dbReference type="Proteomes" id="UP000887575"/>
    </source>
</evidence>
<proteinExistence type="predicted"/>
<feature type="signal peptide" evidence="1">
    <location>
        <begin position="1"/>
        <end position="20"/>
    </location>
</feature>
<organism evidence="2 3">
    <name type="scientific">Mesorhabditis belari</name>
    <dbReference type="NCBI Taxonomy" id="2138241"/>
    <lineage>
        <taxon>Eukaryota</taxon>
        <taxon>Metazoa</taxon>
        <taxon>Ecdysozoa</taxon>
        <taxon>Nematoda</taxon>
        <taxon>Chromadorea</taxon>
        <taxon>Rhabditida</taxon>
        <taxon>Rhabditina</taxon>
        <taxon>Rhabditomorpha</taxon>
        <taxon>Rhabditoidea</taxon>
        <taxon>Rhabditidae</taxon>
        <taxon>Mesorhabditinae</taxon>
        <taxon>Mesorhabditis</taxon>
    </lineage>
</organism>
<dbReference type="InterPro" id="IPR000884">
    <property type="entry name" value="TSP1_rpt"/>
</dbReference>
<sequence>MYSQLLSCLTFALFLMEISCSPVQVTILTDTAKEGLHLGPYDRTRFDLIESYNPLATAGFAKRVDTSNFKAKSVASRAKASGVRNIFSAVGEDSDLLGNTVEAFEHQTPGQSINEDGAVLGEYLEWGSWSNCVNGQRYRTRACVSRRAARRIRCDGAAKETQTCFSVEESNVRVASDPWTIEREISGQMMKLKRPFTLPYARVLPTRHTSEV</sequence>
<dbReference type="Gene3D" id="2.20.100.10">
    <property type="entry name" value="Thrombospondin type-1 (TSP1) repeat"/>
    <property type="match status" value="1"/>
</dbReference>
<accession>A0AAF3J701</accession>
<dbReference type="WBParaSite" id="MBELARI_LOCUS20143">
    <property type="protein sequence ID" value="MBELARI_LOCUS20143"/>
    <property type="gene ID" value="MBELARI_LOCUS20143"/>
</dbReference>
<dbReference type="AlphaFoldDB" id="A0AAF3J701"/>
<dbReference type="PROSITE" id="PS50092">
    <property type="entry name" value="TSP1"/>
    <property type="match status" value="1"/>
</dbReference>
<protein>
    <submittedName>
        <fullName evidence="3">Uncharacterized protein</fullName>
    </submittedName>
</protein>
<evidence type="ECO:0000313" key="3">
    <source>
        <dbReference type="WBParaSite" id="MBELARI_LOCUS20143"/>
    </source>
</evidence>
<reference evidence="3" key="1">
    <citation type="submission" date="2024-02" db="UniProtKB">
        <authorList>
            <consortium name="WormBaseParasite"/>
        </authorList>
    </citation>
    <scope>IDENTIFICATION</scope>
</reference>
<dbReference type="Pfam" id="PF00090">
    <property type="entry name" value="TSP_1"/>
    <property type="match status" value="1"/>
</dbReference>
<dbReference type="Proteomes" id="UP000887575">
    <property type="component" value="Unassembled WGS sequence"/>
</dbReference>